<gene>
    <name evidence="4" type="ORF">Ami3637_08900</name>
</gene>
<proteinExistence type="predicted"/>
<feature type="region of interest" description="Disordered" evidence="2">
    <location>
        <begin position="995"/>
        <end position="1080"/>
    </location>
</feature>
<keyword evidence="5" id="KW-1185">Reference proteome</keyword>
<dbReference type="RefSeq" id="WP_162362265.1">
    <property type="nucleotide sequence ID" value="NZ_CP047591.1"/>
</dbReference>
<protein>
    <recommendedName>
        <fullName evidence="6">Repeat protein</fullName>
    </recommendedName>
</protein>
<feature type="compositionally biased region" description="Gly residues" evidence="2">
    <location>
        <begin position="1038"/>
        <end position="1052"/>
    </location>
</feature>
<dbReference type="InterPro" id="IPR042229">
    <property type="entry name" value="Listeria/Bacterioides_rpt_sf"/>
</dbReference>
<feature type="compositionally biased region" description="Basic and acidic residues" evidence="2">
    <location>
        <begin position="995"/>
        <end position="1011"/>
    </location>
</feature>
<feature type="transmembrane region" description="Helical" evidence="3">
    <location>
        <begin position="1141"/>
        <end position="1159"/>
    </location>
</feature>
<evidence type="ECO:0000313" key="4">
    <source>
        <dbReference type="EMBL" id="QHI72497.1"/>
    </source>
</evidence>
<evidence type="ECO:0008006" key="6">
    <source>
        <dbReference type="Google" id="ProtNLM"/>
    </source>
</evidence>
<dbReference type="KEGG" id="amic:Ami3637_08900"/>
<dbReference type="Gene3D" id="2.60.40.4270">
    <property type="entry name" value="Listeria-Bacteroides repeat domain"/>
    <property type="match status" value="2"/>
</dbReference>
<dbReference type="Pfam" id="PF09479">
    <property type="entry name" value="Flg_new"/>
    <property type="match status" value="2"/>
</dbReference>
<keyword evidence="3" id="KW-0812">Transmembrane</keyword>
<reference evidence="4 5" key="1">
    <citation type="submission" date="2020-01" db="EMBL/GenBank/DDBJ databases">
        <title>Genomic analysis of Aminipila sp. CBA3637.</title>
        <authorList>
            <person name="Kim Y.B."/>
            <person name="Roh S.W."/>
        </authorList>
    </citation>
    <scope>NUCLEOTIDE SEQUENCE [LARGE SCALE GENOMIC DNA]</scope>
    <source>
        <strain evidence="4 5">CBA3637</strain>
    </source>
</reference>
<dbReference type="GO" id="GO:0030313">
    <property type="term" value="C:cell envelope"/>
    <property type="evidence" value="ECO:0007669"/>
    <property type="project" value="UniProtKB-SubCell"/>
</dbReference>
<evidence type="ECO:0000256" key="2">
    <source>
        <dbReference type="SAM" id="MobiDB-lite"/>
    </source>
</evidence>
<feature type="compositionally biased region" description="Polar residues" evidence="2">
    <location>
        <begin position="1065"/>
        <end position="1074"/>
    </location>
</feature>
<keyword evidence="3" id="KW-1133">Transmembrane helix</keyword>
<name>A0A6P1MF09_9FIRM</name>
<dbReference type="AlphaFoldDB" id="A0A6P1MF09"/>
<evidence type="ECO:0000256" key="3">
    <source>
        <dbReference type="SAM" id="Phobius"/>
    </source>
</evidence>
<evidence type="ECO:0000313" key="5">
    <source>
        <dbReference type="Proteomes" id="UP000463883"/>
    </source>
</evidence>
<comment type="subcellular location">
    <subcellularLocation>
        <location evidence="1">Cell envelope</location>
    </subcellularLocation>
</comment>
<feature type="compositionally biased region" description="Gly residues" evidence="2">
    <location>
        <begin position="1012"/>
        <end position="1030"/>
    </location>
</feature>
<organism evidence="4 5">
    <name type="scientific">Aminipila terrae</name>
    <dbReference type="NCBI Taxonomy" id="2697030"/>
    <lineage>
        <taxon>Bacteria</taxon>
        <taxon>Bacillati</taxon>
        <taxon>Bacillota</taxon>
        <taxon>Clostridia</taxon>
        <taxon>Peptostreptococcales</taxon>
        <taxon>Anaerovoracaceae</taxon>
        <taxon>Aminipila</taxon>
    </lineage>
</organism>
<dbReference type="EMBL" id="CP047591">
    <property type="protein sequence ID" value="QHI72497.1"/>
    <property type="molecule type" value="Genomic_DNA"/>
</dbReference>
<accession>A0A6P1MF09</accession>
<dbReference type="Proteomes" id="UP000463883">
    <property type="component" value="Chromosome"/>
</dbReference>
<dbReference type="Gene3D" id="2.160.20.110">
    <property type="match status" value="3"/>
</dbReference>
<keyword evidence="3" id="KW-0472">Membrane</keyword>
<dbReference type="InterPro" id="IPR013378">
    <property type="entry name" value="InlB-like_B-rpt"/>
</dbReference>
<evidence type="ECO:0000256" key="1">
    <source>
        <dbReference type="ARBA" id="ARBA00004196"/>
    </source>
</evidence>
<sequence>MLQYGKGKEHCLRSKGGRGLIGVQENPEKIKVNDSYNAGIIEAPSTVNVGGIAGTNFKNITNCYYLASGKSFADAAYSKAMKLEDFESGRAAYLMDGGTGVHSNVWGQGIEHPVFADETHPSVYEISLSVTGAGIVSGAGLKDGVNYKSFKGEQTIEVKPSENHIISLFEVVDTAGKVLYSGSGKESLHYQLPSGKSMNIRVAFSEKANKKFTVTFDFRGGKIDNQEMLKKTEISFGTKALDLKPPKNPIKEIEGKQYAFVGWYMDTELNTAFNFETLITENTTIYAKYKEKTTIRFNLNGPKAGDGASTTPPEQKLIIGDKVTKPENPTWGPAKDQKDIEQSHVFLGWSTDPVRWMEWNFNEPLKEEEEGKTITLYAHWKTTYNIEDEKLKDITDVGLFEKLAENVRNGESYLGKKLNLGENITLDGWTRSIGSQSCPFEGRFDGNGHTITVKDGNMPLFGYIGQNGSLNNVTVSGNMRAKDTDTFGGLVNTNNGVIKSCHAKNLIIDGDNAKAVGGIAGQTIGYLKDCTVDGSSRISGQNAVGGVVGIISIGGVPVSNCKNAGEVISENGIAGGIIGFNKEGWDNQEGTQIQNSINSGKIQGAQQAGGIMGIITVPLTLDNCENTGSISSEHGDSGGIVGFYRGKNLTPGQRSILSCENSGEVTGYNNVGGITGGIHEGHILIDHCKNNGKIVGNSSASVVGGMLGIAEDKRLVTISECINMGEVVSTGSYAAGILGRKVDIGGKISKCSNTGAVTCNGTACGIAGVGLEKIENSYSVGKLTGSTAYGICSSYGRADTPTTIENCYWYNKDSKVDGLCNDVTGVTLKNSYYYSPEIVGSRTFGLLGALMGTEEALSEKGVSLSGDNPEPVAQSKKAFTGGKIAYLLDGGNQIPHKNVWTQGDEYPVFGKGNDSVYKVTISSKPGGVAAIKGETNTAYVAQGKQVEVSVTPDSATETAKYELDSLTLEGKGTLSGSSLTLADGNAMLTANFKLAEVKPEPKPEPKPDNKSGKGGHGKGSGNGNGNGTGDGNDDFGTAGEGGGTGDGIGTGSDSGNHEGAHGNGDKTTVTNPTSIAGGEGKMADTLLGAEQGEKNQVEVEETIKASGGSTEGGHFGDGATNEKASLTIFQIVKKTAQENPWITTFIVVMIITILVGGAVSRYKKYRKEN</sequence>
<feature type="compositionally biased region" description="Basic and acidic residues" evidence="2">
    <location>
        <begin position="1055"/>
        <end position="1064"/>
    </location>
</feature>